<sequence>MSLKPKRFLGPRPDSHPEVPAAGTSVHVDKNLCAKVCFDWNYKTNYSKEKYVASSLEKYGQRGNVMDEIEKIKDLTHGVRMKSVDSAVDVLSPNRLNPLLQEMEDNRERAYHRKEHQILGRSTGNDAVLPEFTKTDSFRFGKVTQLDESVGKIMYPPKKPEEDPLIKQRYILSHGSYGPGEQKKHYPADWTPAEYRESVEMKRIANDGGKVKEALYWKENRRRLKSTLAHLPPNHTFGVKHPIKDIHVSDLLGNVTKNYTTTYVKIDNDKRPPAGITMKHTDDLDLQRHIVPKLGPLEDSKISKKITEDEIGGSSAAKSRILGQFGQEHVFGVPTIRDPTGRKGMGPKRLADKTVRIY</sequence>
<dbReference type="EMBL" id="JADGKB010000019">
    <property type="protein sequence ID" value="KAJ3259324.1"/>
    <property type="molecule type" value="Genomic_DNA"/>
</dbReference>
<evidence type="ECO:0000313" key="3">
    <source>
        <dbReference type="Proteomes" id="UP001210925"/>
    </source>
</evidence>
<gene>
    <name evidence="2" type="ORF">HK103_002522</name>
</gene>
<accession>A0AAD5UMA7</accession>
<reference evidence="2" key="1">
    <citation type="submission" date="2020-05" db="EMBL/GenBank/DDBJ databases">
        <title>Phylogenomic resolution of chytrid fungi.</title>
        <authorList>
            <person name="Stajich J.E."/>
            <person name="Amses K."/>
            <person name="Simmons R."/>
            <person name="Seto K."/>
            <person name="Myers J."/>
            <person name="Bonds A."/>
            <person name="Quandt C.A."/>
            <person name="Barry K."/>
            <person name="Liu P."/>
            <person name="Grigoriev I."/>
            <person name="Longcore J.E."/>
            <person name="James T.Y."/>
        </authorList>
    </citation>
    <scope>NUCLEOTIDE SEQUENCE</scope>
    <source>
        <strain evidence="2">PLAUS21</strain>
    </source>
</reference>
<protein>
    <submittedName>
        <fullName evidence="2">Uncharacterized protein</fullName>
    </submittedName>
</protein>
<proteinExistence type="predicted"/>
<evidence type="ECO:0000313" key="2">
    <source>
        <dbReference type="EMBL" id="KAJ3259324.1"/>
    </source>
</evidence>
<feature type="region of interest" description="Disordered" evidence="1">
    <location>
        <begin position="1"/>
        <end position="22"/>
    </location>
</feature>
<comment type="caution">
    <text evidence="2">The sequence shown here is derived from an EMBL/GenBank/DDBJ whole genome shotgun (WGS) entry which is preliminary data.</text>
</comment>
<dbReference type="Proteomes" id="UP001210925">
    <property type="component" value="Unassembled WGS sequence"/>
</dbReference>
<organism evidence="2 3">
    <name type="scientific">Boothiomyces macroporosus</name>
    <dbReference type="NCBI Taxonomy" id="261099"/>
    <lineage>
        <taxon>Eukaryota</taxon>
        <taxon>Fungi</taxon>
        <taxon>Fungi incertae sedis</taxon>
        <taxon>Chytridiomycota</taxon>
        <taxon>Chytridiomycota incertae sedis</taxon>
        <taxon>Chytridiomycetes</taxon>
        <taxon>Rhizophydiales</taxon>
        <taxon>Terramycetaceae</taxon>
        <taxon>Boothiomyces</taxon>
    </lineage>
</organism>
<keyword evidence="3" id="KW-1185">Reference proteome</keyword>
<evidence type="ECO:0000256" key="1">
    <source>
        <dbReference type="SAM" id="MobiDB-lite"/>
    </source>
</evidence>
<dbReference type="AlphaFoldDB" id="A0AAD5UMA7"/>
<name>A0AAD5UMA7_9FUNG</name>